<organism evidence="2 3">
    <name type="scientific">Nyctereutes procyonoides</name>
    <name type="common">Raccoon dog</name>
    <name type="synonym">Canis procyonoides</name>
    <dbReference type="NCBI Taxonomy" id="34880"/>
    <lineage>
        <taxon>Eukaryota</taxon>
        <taxon>Metazoa</taxon>
        <taxon>Chordata</taxon>
        <taxon>Craniata</taxon>
        <taxon>Vertebrata</taxon>
        <taxon>Euteleostomi</taxon>
        <taxon>Mammalia</taxon>
        <taxon>Eutheria</taxon>
        <taxon>Laurasiatheria</taxon>
        <taxon>Carnivora</taxon>
        <taxon>Caniformia</taxon>
        <taxon>Canidae</taxon>
        <taxon>Nyctereutes</taxon>
    </lineage>
</organism>
<feature type="compositionally biased region" description="Low complexity" evidence="1">
    <location>
        <begin position="371"/>
        <end position="392"/>
    </location>
</feature>
<feature type="compositionally biased region" description="Low complexity" evidence="1">
    <location>
        <begin position="293"/>
        <end position="306"/>
    </location>
</feature>
<evidence type="ECO:0000313" key="2">
    <source>
        <dbReference type="EMBL" id="CAD7674213.1"/>
    </source>
</evidence>
<dbReference type="EMBL" id="CAJHUB010000672">
    <property type="protein sequence ID" value="CAD7674213.1"/>
    <property type="molecule type" value="Genomic_DNA"/>
</dbReference>
<dbReference type="Proteomes" id="UP000645828">
    <property type="component" value="Unassembled WGS sequence"/>
</dbReference>
<evidence type="ECO:0000313" key="3">
    <source>
        <dbReference type="Proteomes" id="UP000645828"/>
    </source>
</evidence>
<feature type="compositionally biased region" description="Low complexity" evidence="1">
    <location>
        <begin position="56"/>
        <end position="65"/>
    </location>
</feature>
<evidence type="ECO:0000256" key="1">
    <source>
        <dbReference type="SAM" id="MobiDB-lite"/>
    </source>
</evidence>
<proteinExistence type="predicted"/>
<comment type="caution">
    <text evidence="2">The sequence shown here is derived from an EMBL/GenBank/DDBJ whole genome shotgun (WGS) entry which is preliminary data.</text>
</comment>
<feature type="compositionally biased region" description="Gly residues" evidence="1">
    <location>
        <begin position="440"/>
        <end position="449"/>
    </location>
</feature>
<feature type="region of interest" description="Disordered" evidence="1">
    <location>
        <begin position="419"/>
        <end position="449"/>
    </location>
</feature>
<reference evidence="2" key="1">
    <citation type="submission" date="2020-12" db="EMBL/GenBank/DDBJ databases">
        <authorList>
            <consortium name="Molecular Ecology Group"/>
        </authorList>
    </citation>
    <scope>NUCLEOTIDE SEQUENCE</scope>
    <source>
        <strain evidence="2">TBG_1078</strain>
    </source>
</reference>
<dbReference type="AlphaFoldDB" id="A0A811YD58"/>
<accession>A0A811YD58</accession>
<gene>
    <name evidence="2" type="ORF">NYPRO_LOCUS7008</name>
</gene>
<feature type="compositionally biased region" description="Basic and acidic residues" evidence="1">
    <location>
        <begin position="426"/>
        <end position="436"/>
    </location>
</feature>
<sequence length="493" mass="51981">MGYLVTIAIRELESQALKRVNEGEASEQPGATRTHNRGAEVSNSNSGPPRRPARKPPTARVARGSRGARRRESRAELEAGPVHLHANTQNAFPRTPLLLMEALSLEPWKVWNTYFAPSLQLWELPPRARGARSPGLRAGWWRPPALPRQADLGIQPARGSIPRPAGDKAPWPAGGAPAGALGDSLGCGRWGCSRPREALRRSPGPPVPPAVWGLPGCAEPPPFLSTALASVWSFPRASDFPLPGAQSSTCGGLGEGLDGVKVQEEVQPLPSFLRSEHTEAGAAAPPLRRRLRPAPGRAHPAAATARSLQRSPSPPPARLRDQARAAAPVHAPPPPPSPFVSSAPAPPPRLALCRGRSARPQRARESRGARAHACAADPSASSPRARAPFGCAPAPPGGREGRWQARLREGRTSLLAYPPEVDLEGEAGRRRGERSARSSRGGGSYVGGGAPCGLDSPIRAGGVCARRTCETTEPRAGTCGECRSVRCARLLAA</sequence>
<feature type="compositionally biased region" description="Pro residues" evidence="1">
    <location>
        <begin position="330"/>
        <end position="349"/>
    </location>
</feature>
<feature type="region of interest" description="Disordered" evidence="1">
    <location>
        <begin position="273"/>
        <end position="402"/>
    </location>
</feature>
<keyword evidence="3" id="KW-1185">Reference proteome</keyword>
<protein>
    <submittedName>
        <fullName evidence="2">(raccoon dog) hypothetical protein</fullName>
    </submittedName>
</protein>
<feature type="region of interest" description="Disordered" evidence="1">
    <location>
        <begin position="20"/>
        <end position="82"/>
    </location>
</feature>
<name>A0A811YD58_NYCPR</name>